<keyword evidence="3" id="KW-0285">Flavoprotein</keyword>
<organism evidence="8 9">
    <name type="scientific">Sporichthya brevicatena</name>
    <dbReference type="NCBI Taxonomy" id="171442"/>
    <lineage>
        <taxon>Bacteria</taxon>
        <taxon>Bacillati</taxon>
        <taxon>Actinomycetota</taxon>
        <taxon>Actinomycetes</taxon>
        <taxon>Sporichthyales</taxon>
        <taxon>Sporichthyaceae</taxon>
        <taxon>Sporichthya</taxon>
    </lineage>
</organism>
<dbReference type="InterPro" id="IPR046373">
    <property type="entry name" value="Acyl-CoA_Oxase/DH_mid-dom_sf"/>
</dbReference>
<dbReference type="Gene3D" id="1.10.540.10">
    <property type="entry name" value="Acyl-CoA dehydrogenase/oxidase, N-terminal domain"/>
    <property type="match status" value="1"/>
</dbReference>
<sequence length="340" mass="35344">MSSAATDADRAALRAAVRDFVAAGEPDWNRAAKELGLFGLGLPESTGGAGGGPLELAIVHEEFGRALTGGSFFATTALAAPVLLAAGDTEFLPRIAAGEVTATLVLDAAVTAERDAGTWRLTGRCDRVLSGADADVVLVPTGGQLFAVVGDDISNVVALSTLDPSRPQARIELDRAPARLVTTDAGAVLASARLHACVALAAEQVGVATACLDMAVAYAKARYQFGRVIGSFQAVKHLLVDLATEVELARSAAEEAARAATEDPGRLPLLSAIAQAWCSEALVHVAEENIQVHGGIGVTWEHPAHRYFRRATWAESFLGSPAEHRRTIAQLLAPQASNST</sequence>
<evidence type="ECO:0000313" key="9">
    <source>
        <dbReference type="Proteomes" id="UP001500957"/>
    </source>
</evidence>
<dbReference type="SUPFAM" id="SSF47203">
    <property type="entry name" value="Acyl-CoA dehydrogenase C-terminal domain-like"/>
    <property type="match status" value="1"/>
</dbReference>
<dbReference type="Gene3D" id="1.20.140.10">
    <property type="entry name" value="Butyryl-CoA Dehydrogenase, subunit A, domain 3"/>
    <property type="match status" value="1"/>
</dbReference>
<keyword evidence="9" id="KW-1185">Reference proteome</keyword>
<dbReference type="RefSeq" id="WP_344604084.1">
    <property type="nucleotide sequence ID" value="NZ_BAAAHE010000014.1"/>
</dbReference>
<evidence type="ECO:0000256" key="1">
    <source>
        <dbReference type="ARBA" id="ARBA00001974"/>
    </source>
</evidence>
<dbReference type="InterPro" id="IPR009075">
    <property type="entry name" value="AcylCo_DH/oxidase_C"/>
</dbReference>
<dbReference type="Proteomes" id="UP001500957">
    <property type="component" value="Unassembled WGS sequence"/>
</dbReference>
<dbReference type="Pfam" id="PF00441">
    <property type="entry name" value="Acyl-CoA_dh_1"/>
    <property type="match status" value="1"/>
</dbReference>
<dbReference type="InterPro" id="IPR009100">
    <property type="entry name" value="AcylCoA_DH/oxidase_NM_dom_sf"/>
</dbReference>
<comment type="similarity">
    <text evidence="2">Belongs to the acyl-CoA dehydrogenase family.</text>
</comment>
<evidence type="ECO:0000313" key="8">
    <source>
        <dbReference type="EMBL" id="GAA0617311.1"/>
    </source>
</evidence>
<accession>A0ABP3RZC6</accession>
<dbReference type="InterPro" id="IPR013786">
    <property type="entry name" value="AcylCoA_DH/ox_N"/>
</dbReference>
<reference evidence="9" key="1">
    <citation type="journal article" date="2019" name="Int. J. Syst. Evol. Microbiol.">
        <title>The Global Catalogue of Microorganisms (GCM) 10K type strain sequencing project: providing services to taxonomists for standard genome sequencing and annotation.</title>
        <authorList>
            <consortium name="The Broad Institute Genomics Platform"/>
            <consortium name="The Broad Institute Genome Sequencing Center for Infectious Disease"/>
            <person name="Wu L."/>
            <person name="Ma J."/>
        </authorList>
    </citation>
    <scope>NUCLEOTIDE SEQUENCE [LARGE SCALE GENOMIC DNA]</scope>
    <source>
        <strain evidence="9">JCM 10671</strain>
    </source>
</reference>
<dbReference type="Gene3D" id="2.40.110.10">
    <property type="entry name" value="Butyryl-CoA Dehydrogenase, subunit A, domain 2"/>
    <property type="match status" value="1"/>
</dbReference>
<keyword evidence="5" id="KW-0560">Oxidoreductase</keyword>
<dbReference type="InterPro" id="IPR036250">
    <property type="entry name" value="AcylCo_DH-like_C"/>
</dbReference>
<protein>
    <submittedName>
        <fullName evidence="8">Acyl-CoA dehydrogenase family protein</fullName>
    </submittedName>
</protein>
<dbReference type="Pfam" id="PF02771">
    <property type="entry name" value="Acyl-CoA_dh_N"/>
    <property type="match status" value="1"/>
</dbReference>
<dbReference type="PANTHER" id="PTHR43884">
    <property type="entry name" value="ACYL-COA DEHYDROGENASE"/>
    <property type="match status" value="1"/>
</dbReference>
<evidence type="ECO:0000256" key="2">
    <source>
        <dbReference type="ARBA" id="ARBA00009347"/>
    </source>
</evidence>
<feature type="domain" description="Acyl-CoA dehydrogenase/oxidase N-terminal" evidence="7">
    <location>
        <begin position="26"/>
        <end position="99"/>
    </location>
</feature>
<comment type="cofactor">
    <cofactor evidence="1">
        <name>FAD</name>
        <dbReference type="ChEBI" id="CHEBI:57692"/>
    </cofactor>
</comment>
<evidence type="ECO:0000256" key="5">
    <source>
        <dbReference type="ARBA" id="ARBA00023002"/>
    </source>
</evidence>
<evidence type="ECO:0000256" key="4">
    <source>
        <dbReference type="ARBA" id="ARBA00022827"/>
    </source>
</evidence>
<dbReference type="InterPro" id="IPR037069">
    <property type="entry name" value="AcylCoA_DH/ox_N_sf"/>
</dbReference>
<dbReference type="EMBL" id="BAAAHE010000014">
    <property type="protein sequence ID" value="GAA0617311.1"/>
    <property type="molecule type" value="Genomic_DNA"/>
</dbReference>
<comment type="caution">
    <text evidence="8">The sequence shown here is derived from an EMBL/GenBank/DDBJ whole genome shotgun (WGS) entry which is preliminary data.</text>
</comment>
<keyword evidence="4" id="KW-0274">FAD</keyword>
<evidence type="ECO:0000256" key="3">
    <source>
        <dbReference type="ARBA" id="ARBA00022630"/>
    </source>
</evidence>
<evidence type="ECO:0000259" key="6">
    <source>
        <dbReference type="Pfam" id="PF00441"/>
    </source>
</evidence>
<dbReference type="PANTHER" id="PTHR43884:SF20">
    <property type="entry name" value="ACYL-COA DEHYDROGENASE FADE28"/>
    <property type="match status" value="1"/>
</dbReference>
<evidence type="ECO:0000259" key="7">
    <source>
        <dbReference type="Pfam" id="PF02771"/>
    </source>
</evidence>
<name>A0ABP3RZC6_9ACTN</name>
<proteinExistence type="inferred from homology"/>
<dbReference type="CDD" id="cd00567">
    <property type="entry name" value="ACAD"/>
    <property type="match status" value="1"/>
</dbReference>
<gene>
    <name evidence="8" type="ORF">GCM10009547_19410</name>
</gene>
<dbReference type="SUPFAM" id="SSF56645">
    <property type="entry name" value="Acyl-CoA dehydrogenase NM domain-like"/>
    <property type="match status" value="1"/>
</dbReference>
<feature type="domain" description="Acyl-CoA dehydrogenase/oxidase C-terminal" evidence="6">
    <location>
        <begin position="198"/>
        <end position="330"/>
    </location>
</feature>